<accession>A0AAX3BA97</accession>
<sequence length="294" mass="33702">MEQELTGFLEMLRYEKAFSEHTLVAYANDVRDFLAFARGKAWNVRDIKYSHIHEYMTVLGKEYQPTTIARKQAALRSFYRYLVKKGVVTFNPFTLVKTPKKPSYLPKVFTVEEVMELLSSLPEETPQQRRNKCLLLLMYGGGLRISEVAGLRLGDIHFATGTLTIVGKRKKVREIPIGRVAMDCLKKYLPYRREISPFAGKSDAVFLTRSGKAITSRMVRYVFSQVISAMALERQLSPHALRHSFATHLLQNGASLRAIQEMLGHSSLSTTQIYTHLSVERLRSLYEQYHPHAK</sequence>
<dbReference type="GO" id="GO:0009037">
    <property type="term" value="F:tyrosine-based site-specific recombinase activity"/>
    <property type="evidence" value="ECO:0007669"/>
    <property type="project" value="UniProtKB-UniRule"/>
</dbReference>
<dbReference type="InterPro" id="IPR013762">
    <property type="entry name" value="Integrase-like_cat_sf"/>
</dbReference>
<evidence type="ECO:0000256" key="4">
    <source>
        <dbReference type="ARBA" id="ARBA00022829"/>
    </source>
</evidence>
<dbReference type="AlphaFoldDB" id="A0AAX3BA97"/>
<evidence type="ECO:0000256" key="9">
    <source>
        <dbReference type="HAMAP-Rule" id="MF_01808"/>
    </source>
</evidence>
<keyword evidence="7 9" id="KW-0233">DNA recombination</keyword>
<gene>
    <name evidence="9" type="primary">xerC</name>
    <name evidence="12" type="ORF">KDW03_06575</name>
</gene>
<feature type="domain" description="Core-binding (CB)" evidence="11">
    <location>
        <begin position="1"/>
        <end position="83"/>
    </location>
</feature>
<dbReference type="InterPro" id="IPR023009">
    <property type="entry name" value="Tyrosine_recombinase_XerC/XerD"/>
</dbReference>
<dbReference type="InterPro" id="IPR011010">
    <property type="entry name" value="DNA_brk_join_enz"/>
</dbReference>
<evidence type="ECO:0000259" key="11">
    <source>
        <dbReference type="PROSITE" id="PS51900"/>
    </source>
</evidence>
<evidence type="ECO:0000256" key="3">
    <source>
        <dbReference type="ARBA" id="ARBA00022618"/>
    </source>
</evidence>
<keyword evidence="4 9" id="KW-0159">Chromosome partition</keyword>
<comment type="subcellular location">
    <subcellularLocation>
        <location evidence="1 9">Cytoplasm</location>
    </subcellularLocation>
</comment>
<dbReference type="InterPro" id="IPR002104">
    <property type="entry name" value="Integrase_catalytic"/>
</dbReference>
<name>A0AAX3BA97_9SPIR</name>
<comment type="similarity">
    <text evidence="9">Belongs to the 'phage' integrase family. XerC subfamily.</text>
</comment>
<evidence type="ECO:0000313" key="12">
    <source>
        <dbReference type="EMBL" id="URA09171.1"/>
    </source>
</evidence>
<evidence type="ECO:0000256" key="8">
    <source>
        <dbReference type="ARBA" id="ARBA00023306"/>
    </source>
</evidence>
<keyword evidence="2 9" id="KW-0963">Cytoplasm</keyword>
<dbReference type="GO" id="GO:0007059">
    <property type="term" value="P:chromosome segregation"/>
    <property type="evidence" value="ECO:0007669"/>
    <property type="project" value="UniProtKB-UniRule"/>
</dbReference>
<dbReference type="GO" id="GO:0006313">
    <property type="term" value="P:DNA transposition"/>
    <property type="evidence" value="ECO:0007669"/>
    <property type="project" value="UniProtKB-UniRule"/>
</dbReference>
<dbReference type="GO" id="GO:0051301">
    <property type="term" value="P:cell division"/>
    <property type="evidence" value="ECO:0007669"/>
    <property type="project" value="UniProtKB-KW"/>
</dbReference>
<dbReference type="GO" id="GO:0005737">
    <property type="term" value="C:cytoplasm"/>
    <property type="evidence" value="ECO:0007669"/>
    <property type="project" value="UniProtKB-SubCell"/>
</dbReference>
<dbReference type="PROSITE" id="PS51900">
    <property type="entry name" value="CB"/>
    <property type="match status" value="1"/>
</dbReference>
<dbReference type="RefSeq" id="WP_271434297.1">
    <property type="nucleotide sequence ID" value="NZ_CP073355.1"/>
</dbReference>
<dbReference type="Proteomes" id="UP001056539">
    <property type="component" value="Chromosome"/>
</dbReference>
<dbReference type="SUPFAM" id="SSF56349">
    <property type="entry name" value="DNA breaking-rejoining enzymes"/>
    <property type="match status" value="1"/>
</dbReference>
<protein>
    <recommendedName>
        <fullName evidence="9">Tyrosine recombinase XerC</fullName>
    </recommendedName>
</protein>
<feature type="active site" evidence="9">
    <location>
        <position position="239"/>
    </location>
</feature>
<dbReference type="InterPro" id="IPR004107">
    <property type="entry name" value="Integrase_SAM-like_N"/>
</dbReference>
<reference evidence="12" key="1">
    <citation type="submission" date="2021-04" db="EMBL/GenBank/DDBJ databases">
        <authorList>
            <person name="Postec A."/>
        </authorList>
    </citation>
    <scope>NUCLEOTIDE SEQUENCE</scope>
    <source>
        <strain evidence="12">F1F22</strain>
    </source>
</reference>
<feature type="active site" description="O-(3'-phospho-DNA)-tyrosine intermediate" evidence="9">
    <location>
        <position position="274"/>
    </location>
</feature>
<dbReference type="HAMAP" id="MF_01808">
    <property type="entry name" value="Recomb_XerC_XerD"/>
    <property type="match status" value="1"/>
</dbReference>
<evidence type="ECO:0000313" key="13">
    <source>
        <dbReference type="Proteomes" id="UP001056539"/>
    </source>
</evidence>
<dbReference type="Gene3D" id="1.10.150.130">
    <property type="match status" value="1"/>
</dbReference>
<keyword evidence="5 9" id="KW-0229">DNA integration</keyword>
<dbReference type="PANTHER" id="PTHR30349:SF41">
    <property type="entry name" value="INTEGRASE_RECOMBINASE PROTEIN MJ0367-RELATED"/>
    <property type="match status" value="1"/>
</dbReference>
<organism evidence="12 13">
    <name type="scientific">Thermospira aquatica</name>
    <dbReference type="NCBI Taxonomy" id="2828656"/>
    <lineage>
        <taxon>Bacteria</taxon>
        <taxon>Pseudomonadati</taxon>
        <taxon>Spirochaetota</taxon>
        <taxon>Spirochaetia</taxon>
        <taxon>Brevinematales</taxon>
        <taxon>Thermospiraceae</taxon>
        <taxon>Thermospira</taxon>
    </lineage>
</organism>
<comment type="function">
    <text evidence="9">Site-specific tyrosine recombinase, which acts by catalyzing the cutting and rejoining of the recombining DNA molecules. The XerC-XerD complex is essential to convert dimers of the bacterial chromosome into monomers to permit their segregation at cell division. It also contributes to the segregational stability of plasmids.</text>
</comment>
<comment type="subunit">
    <text evidence="9">Forms a cyclic heterotetrameric complex composed of two molecules of XerC and two molecules of XerD.</text>
</comment>
<feature type="active site" evidence="9">
    <location>
        <position position="144"/>
    </location>
</feature>
<reference evidence="12" key="2">
    <citation type="submission" date="2022-06" db="EMBL/GenBank/DDBJ databases">
        <title>Thermospira aquatica gen. nov., sp. nov.</title>
        <authorList>
            <person name="Ben Ali Gam Z."/>
            <person name="Labat M."/>
        </authorList>
    </citation>
    <scope>NUCLEOTIDE SEQUENCE</scope>
    <source>
        <strain evidence="12">F1F22</strain>
    </source>
</reference>
<keyword evidence="13" id="KW-1185">Reference proteome</keyword>
<feature type="active site" evidence="9">
    <location>
        <position position="242"/>
    </location>
</feature>
<evidence type="ECO:0000256" key="7">
    <source>
        <dbReference type="ARBA" id="ARBA00023172"/>
    </source>
</evidence>
<dbReference type="EMBL" id="CP073355">
    <property type="protein sequence ID" value="URA09171.1"/>
    <property type="molecule type" value="Genomic_DNA"/>
</dbReference>
<dbReference type="Pfam" id="PF00589">
    <property type="entry name" value="Phage_integrase"/>
    <property type="match status" value="1"/>
</dbReference>
<feature type="domain" description="Tyr recombinase" evidence="10">
    <location>
        <begin position="104"/>
        <end position="287"/>
    </location>
</feature>
<feature type="active site" evidence="9">
    <location>
        <position position="168"/>
    </location>
</feature>
<dbReference type="PANTHER" id="PTHR30349">
    <property type="entry name" value="PHAGE INTEGRASE-RELATED"/>
    <property type="match status" value="1"/>
</dbReference>
<evidence type="ECO:0000256" key="5">
    <source>
        <dbReference type="ARBA" id="ARBA00022908"/>
    </source>
</evidence>
<dbReference type="KEGG" id="taqu:KDW03_06575"/>
<evidence type="ECO:0000256" key="6">
    <source>
        <dbReference type="ARBA" id="ARBA00023125"/>
    </source>
</evidence>
<feature type="active site" evidence="9">
    <location>
        <position position="265"/>
    </location>
</feature>
<dbReference type="GO" id="GO:0003677">
    <property type="term" value="F:DNA binding"/>
    <property type="evidence" value="ECO:0007669"/>
    <property type="project" value="UniProtKB-UniRule"/>
</dbReference>
<dbReference type="InterPro" id="IPR044068">
    <property type="entry name" value="CB"/>
</dbReference>
<evidence type="ECO:0000256" key="1">
    <source>
        <dbReference type="ARBA" id="ARBA00004496"/>
    </source>
</evidence>
<dbReference type="Pfam" id="PF02899">
    <property type="entry name" value="Phage_int_SAM_1"/>
    <property type="match status" value="1"/>
</dbReference>
<keyword evidence="6 9" id="KW-0238">DNA-binding</keyword>
<keyword evidence="3 9" id="KW-0132">Cell division</keyword>
<proteinExistence type="inferred from homology"/>
<dbReference type="NCBIfam" id="NF001399">
    <property type="entry name" value="PRK00283.1"/>
    <property type="match status" value="1"/>
</dbReference>
<evidence type="ECO:0000256" key="2">
    <source>
        <dbReference type="ARBA" id="ARBA00022490"/>
    </source>
</evidence>
<keyword evidence="8 9" id="KW-0131">Cell cycle</keyword>
<dbReference type="InterPro" id="IPR050090">
    <property type="entry name" value="Tyrosine_recombinase_XerCD"/>
</dbReference>
<dbReference type="Gene3D" id="1.10.443.10">
    <property type="entry name" value="Intergrase catalytic core"/>
    <property type="match status" value="1"/>
</dbReference>
<dbReference type="PROSITE" id="PS51898">
    <property type="entry name" value="TYR_RECOMBINASE"/>
    <property type="match status" value="1"/>
</dbReference>
<dbReference type="InterPro" id="IPR010998">
    <property type="entry name" value="Integrase_recombinase_N"/>
</dbReference>
<evidence type="ECO:0000259" key="10">
    <source>
        <dbReference type="PROSITE" id="PS51898"/>
    </source>
</evidence>